<dbReference type="Proteomes" id="UP000531216">
    <property type="component" value="Unassembled WGS sequence"/>
</dbReference>
<dbReference type="Pfam" id="PF00669">
    <property type="entry name" value="Flagellin_N"/>
    <property type="match status" value="1"/>
</dbReference>
<accession>A0A7W6FVX7</accession>
<comment type="subcellular location">
    <subcellularLocation>
        <location evidence="1">Bacterial flagellum</location>
    </subcellularLocation>
</comment>
<dbReference type="EMBL" id="JACIDO010000011">
    <property type="protein sequence ID" value="MBB3937739.1"/>
    <property type="molecule type" value="Genomic_DNA"/>
</dbReference>
<keyword evidence="6" id="KW-0282">Flagellum</keyword>
<dbReference type="RefSeq" id="WP_090964731.1">
    <property type="nucleotide sequence ID" value="NZ_FOOA01000014.1"/>
</dbReference>
<sequence>MMITALSGSELSALRSMRSINQQIALSKARLATGLRVTGPSTDPSLWRVSTEFRSRASALSGLRVDLDRAHALTARGANGLSRTREALQAIQLLLARAKSSPADSSTLRAQLRSAVENLRVIAQQSTLSGTSILTGSADVLRFPASMPGEATRYTIELDKSRTVLLGTGSGGAILETPFDLSGLSAVSSASPALLGLSGTATTNPGADAFSVPANGLAGANVNATTGVRARAATSASFSLGVLNAAALGSGDRVQFELTVDGVRRAVTLVLPAAGDPGSLASAMQAAIDTAMGGGKVRVSTETDGSMTLTTTSTGASASLGVANVAMLDGNGRVTESGGLSPQSAYSSTQATIGGQVRTYDGLGSFSLSNVDTTDRLRLQIDALSGGQTGSGTIEVKLVGVTDTASMAAAIDAAISRDPTYGAYVGAAVVNGEVAVYLKINGNIRVSSITGIDGDGTAVADTRLRTGSSSGTAGVSGTNAAITTGSDFEGPLTIEDGGTLHFDLIRNGSAATVSITKVDVDDALGSDAGYVPSSGTIADANAFSRVVSRAIQRAGISDVSVATSGQRLRLTSTDPSADGDTLEIANVQSPVVAARRATLTTGSDFSGPVVLDASQSIAFELSIDGQQGPLITLDRSTIEAVLGEDSGNSPGRIENADQLARVVQQAFIDAGVGGVNVASSASRLQFTKTVAGLGSLAITNVTLRSGPAFPDGTSLLTLDRTVGALGTLEREHFREHIGAIASNIDALVRRVSEAEDYVGVVAFQLQTQSSFSARLEGIYRDAFKDIAEIDLNAEQAKLKALEARRELLKRSMAIMNASRQNLLLLFQDWSPSSRTE</sequence>
<protein>
    <submittedName>
        <fullName evidence="6">Flagellin-like hook-associated protein FlgL</fullName>
    </submittedName>
</protein>
<dbReference type="GO" id="GO:0005198">
    <property type="term" value="F:structural molecule activity"/>
    <property type="evidence" value="ECO:0007669"/>
    <property type="project" value="InterPro"/>
</dbReference>
<dbReference type="AlphaFoldDB" id="A0A7W6FVX7"/>
<dbReference type="SUPFAM" id="SSF64518">
    <property type="entry name" value="Phase 1 flagellin"/>
    <property type="match status" value="1"/>
</dbReference>
<keyword evidence="4" id="KW-0175">Coiled coil</keyword>
<dbReference type="GO" id="GO:0009288">
    <property type="term" value="C:bacterial-type flagellum"/>
    <property type="evidence" value="ECO:0007669"/>
    <property type="project" value="UniProtKB-SubCell"/>
</dbReference>
<name>A0A7W6FVX7_9HYPH</name>
<evidence type="ECO:0000256" key="2">
    <source>
        <dbReference type="ARBA" id="ARBA00005709"/>
    </source>
</evidence>
<feature type="coiled-coil region" evidence="4">
    <location>
        <begin position="784"/>
        <end position="818"/>
    </location>
</feature>
<reference evidence="6 7" key="1">
    <citation type="submission" date="2020-08" db="EMBL/GenBank/DDBJ databases">
        <title>Genomic Encyclopedia of Type Strains, Phase IV (KMG-IV): sequencing the most valuable type-strain genomes for metagenomic binning, comparative biology and taxonomic classification.</title>
        <authorList>
            <person name="Goeker M."/>
        </authorList>
    </citation>
    <scope>NUCLEOTIDE SEQUENCE [LARGE SCALE GENOMIC DNA]</scope>
    <source>
        <strain evidence="6 7">DSM 25024</strain>
    </source>
</reference>
<keyword evidence="6" id="KW-0969">Cilium</keyword>
<feature type="domain" description="Flagellin N-terminal" evidence="5">
    <location>
        <begin position="10"/>
        <end position="137"/>
    </location>
</feature>
<comment type="caution">
    <text evidence="6">The sequence shown here is derived from an EMBL/GenBank/DDBJ whole genome shotgun (WGS) entry which is preliminary data.</text>
</comment>
<dbReference type="InterPro" id="IPR001029">
    <property type="entry name" value="Flagellin_N"/>
</dbReference>
<keyword evidence="3" id="KW-0975">Bacterial flagellum</keyword>
<evidence type="ECO:0000256" key="1">
    <source>
        <dbReference type="ARBA" id="ARBA00004365"/>
    </source>
</evidence>
<evidence type="ECO:0000313" key="7">
    <source>
        <dbReference type="Proteomes" id="UP000531216"/>
    </source>
</evidence>
<proteinExistence type="inferred from homology"/>
<evidence type="ECO:0000256" key="4">
    <source>
        <dbReference type="SAM" id="Coils"/>
    </source>
</evidence>
<evidence type="ECO:0000313" key="6">
    <source>
        <dbReference type="EMBL" id="MBB3937739.1"/>
    </source>
</evidence>
<evidence type="ECO:0000259" key="5">
    <source>
        <dbReference type="Pfam" id="PF00669"/>
    </source>
</evidence>
<organism evidence="6 7">
    <name type="scientific">Aureimonas phyllosphaerae</name>
    <dbReference type="NCBI Taxonomy" id="1166078"/>
    <lineage>
        <taxon>Bacteria</taxon>
        <taxon>Pseudomonadati</taxon>
        <taxon>Pseudomonadota</taxon>
        <taxon>Alphaproteobacteria</taxon>
        <taxon>Hyphomicrobiales</taxon>
        <taxon>Aurantimonadaceae</taxon>
        <taxon>Aureimonas</taxon>
    </lineage>
</organism>
<keyword evidence="6" id="KW-0966">Cell projection</keyword>
<gene>
    <name evidence="6" type="ORF">GGR05_003907</name>
</gene>
<evidence type="ECO:0000256" key="3">
    <source>
        <dbReference type="ARBA" id="ARBA00023143"/>
    </source>
</evidence>
<dbReference type="OrthoDB" id="8328560at2"/>
<comment type="similarity">
    <text evidence="2">Belongs to the bacterial flagellin family.</text>
</comment>
<keyword evidence="7" id="KW-1185">Reference proteome</keyword>